<reference evidence="2" key="1">
    <citation type="journal article" date="2019" name="Int. J. Syst. Evol. Microbiol.">
        <title>The Global Catalogue of Microorganisms (GCM) 10K type strain sequencing project: providing services to taxonomists for standard genome sequencing and annotation.</title>
        <authorList>
            <consortium name="The Broad Institute Genomics Platform"/>
            <consortium name="The Broad Institute Genome Sequencing Center for Infectious Disease"/>
            <person name="Wu L."/>
            <person name="Ma J."/>
        </authorList>
    </citation>
    <scope>NUCLEOTIDE SEQUENCE [LARGE SCALE GENOMIC DNA]</scope>
    <source>
        <strain evidence="2">JCM 17336</strain>
    </source>
</reference>
<proteinExistence type="predicted"/>
<accession>A0ABP7F9E8</accession>
<dbReference type="Proteomes" id="UP001501367">
    <property type="component" value="Unassembled WGS sequence"/>
</dbReference>
<comment type="caution">
    <text evidence="1">The sequence shown here is derived from an EMBL/GenBank/DDBJ whole genome shotgun (WGS) entry which is preliminary data.</text>
</comment>
<gene>
    <name evidence="1" type="ORF">GCM10022422_16240</name>
</gene>
<organism evidence="1 2">
    <name type="scientific">Flavobacterium ginsengisoli</name>
    <dbReference type="NCBI Taxonomy" id="871694"/>
    <lineage>
        <taxon>Bacteria</taxon>
        <taxon>Pseudomonadati</taxon>
        <taxon>Bacteroidota</taxon>
        <taxon>Flavobacteriia</taxon>
        <taxon>Flavobacteriales</taxon>
        <taxon>Flavobacteriaceae</taxon>
        <taxon>Flavobacterium</taxon>
    </lineage>
</organism>
<protein>
    <submittedName>
        <fullName evidence="1">Uncharacterized protein</fullName>
    </submittedName>
</protein>
<evidence type="ECO:0000313" key="2">
    <source>
        <dbReference type="Proteomes" id="UP001501367"/>
    </source>
</evidence>
<sequence length="80" mass="9224">MVSCSHSVVYSSFFLSKIRSLKYLKTKERARKAIKTNVSLIFKLGRKIFLRISEIKNINNDSCIEIEVVACQLFIDLVLI</sequence>
<dbReference type="EMBL" id="BAABDT010000002">
    <property type="protein sequence ID" value="GAA3734124.1"/>
    <property type="molecule type" value="Genomic_DNA"/>
</dbReference>
<keyword evidence="2" id="KW-1185">Reference proteome</keyword>
<evidence type="ECO:0000313" key="1">
    <source>
        <dbReference type="EMBL" id="GAA3734124.1"/>
    </source>
</evidence>
<name>A0ABP7F9E8_9FLAO</name>